<accession>A0A2B7WK03</accession>
<keyword evidence="1" id="KW-0175">Coiled coil</keyword>
<sequence>MAQKSNYNRARARTACRKALSEHIWECLKIRVDPMDVRLIPGIDAPYAWNVPPPISQLFKTHLSKHSVGAYKTICGAVKDKSLQAILPEEACQDSPEQPADTISNERTKNERLAKDLELWKLQATHELEKRELAEETIKNLGRLNEEYQARVVQLEEEIKQWISVIKFFQQSSSEWLQRVTEALPSLQALQSSLFEVAQESPSEVDI</sequence>
<proteinExistence type="predicted"/>
<evidence type="ECO:0000256" key="1">
    <source>
        <dbReference type="SAM" id="Coils"/>
    </source>
</evidence>
<dbReference type="AlphaFoldDB" id="A0A2B7WK03"/>
<feature type="coiled-coil region" evidence="1">
    <location>
        <begin position="131"/>
        <end position="165"/>
    </location>
</feature>
<gene>
    <name evidence="2" type="ORF">AJ80_09317</name>
</gene>
<reference evidence="2 3" key="1">
    <citation type="submission" date="2017-10" db="EMBL/GenBank/DDBJ databases">
        <title>Comparative genomics in systemic dimorphic fungi from Ajellomycetaceae.</title>
        <authorList>
            <person name="Munoz J.F."/>
            <person name="Mcewen J.G."/>
            <person name="Clay O.K."/>
            <person name="Cuomo C.A."/>
        </authorList>
    </citation>
    <scope>NUCLEOTIDE SEQUENCE [LARGE SCALE GENOMIC DNA]</scope>
    <source>
        <strain evidence="2 3">UAMH7299</strain>
    </source>
</reference>
<dbReference type="EMBL" id="PDNA01000266">
    <property type="protein sequence ID" value="PGG99703.1"/>
    <property type="molecule type" value="Genomic_DNA"/>
</dbReference>
<dbReference type="OrthoDB" id="5428321at2759"/>
<dbReference type="Proteomes" id="UP000224634">
    <property type="component" value="Unassembled WGS sequence"/>
</dbReference>
<comment type="caution">
    <text evidence="2">The sequence shown here is derived from an EMBL/GenBank/DDBJ whole genome shotgun (WGS) entry which is preliminary data.</text>
</comment>
<protein>
    <submittedName>
        <fullName evidence="2">Uncharacterized protein</fullName>
    </submittedName>
</protein>
<organism evidence="2 3">
    <name type="scientific">Polytolypa hystricis (strain UAMH7299)</name>
    <dbReference type="NCBI Taxonomy" id="1447883"/>
    <lineage>
        <taxon>Eukaryota</taxon>
        <taxon>Fungi</taxon>
        <taxon>Dikarya</taxon>
        <taxon>Ascomycota</taxon>
        <taxon>Pezizomycotina</taxon>
        <taxon>Eurotiomycetes</taxon>
        <taxon>Eurotiomycetidae</taxon>
        <taxon>Onygenales</taxon>
        <taxon>Onygenales incertae sedis</taxon>
        <taxon>Polytolypa</taxon>
    </lineage>
</organism>
<name>A0A2B7WK03_POLH7</name>
<keyword evidence="3" id="KW-1185">Reference proteome</keyword>
<evidence type="ECO:0000313" key="3">
    <source>
        <dbReference type="Proteomes" id="UP000224634"/>
    </source>
</evidence>
<evidence type="ECO:0000313" key="2">
    <source>
        <dbReference type="EMBL" id="PGG99703.1"/>
    </source>
</evidence>
<dbReference type="STRING" id="1447883.A0A2B7WK03"/>